<sequence>MPNLVITIERGVMLGVMTDAEDDSPVRIILIDYDNIEQGDSPNGAEFDLNIDVSQVAAIFAAYDTPVGEQKENN</sequence>
<accession>A0A0F9EG66</accession>
<proteinExistence type="predicted"/>
<evidence type="ECO:0000313" key="1">
    <source>
        <dbReference type="EMBL" id="KKL28811.1"/>
    </source>
</evidence>
<comment type="caution">
    <text evidence="1">The sequence shown here is derived from an EMBL/GenBank/DDBJ whole genome shotgun (WGS) entry which is preliminary data.</text>
</comment>
<dbReference type="EMBL" id="LAZR01034962">
    <property type="protein sequence ID" value="KKL28811.1"/>
    <property type="molecule type" value="Genomic_DNA"/>
</dbReference>
<reference evidence="1" key="1">
    <citation type="journal article" date="2015" name="Nature">
        <title>Complex archaea that bridge the gap between prokaryotes and eukaryotes.</title>
        <authorList>
            <person name="Spang A."/>
            <person name="Saw J.H."/>
            <person name="Jorgensen S.L."/>
            <person name="Zaremba-Niedzwiedzka K."/>
            <person name="Martijn J."/>
            <person name="Lind A.E."/>
            <person name="van Eijk R."/>
            <person name="Schleper C."/>
            <person name="Guy L."/>
            <person name="Ettema T.J."/>
        </authorList>
    </citation>
    <scope>NUCLEOTIDE SEQUENCE</scope>
</reference>
<gene>
    <name evidence="1" type="ORF">LCGC14_2371410</name>
</gene>
<name>A0A0F9EG66_9ZZZZ</name>
<dbReference type="AlphaFoldDB" id="A0A0F9EG66"/>
<protein>
    <submittedName>
        <fullName evidence="1">Uncharacterized protein</fullName>
    </submittedName>
</protein>
<organism evidence="1">
    <name type="scientific">marine sediment metagenome</name>
    <dbReference type="NCBI Taxonomy" id="412755"/>
    <lineage>
        <taxon>unclassified sequences</taxon>
        <taxon>metagenomes</taxon>
        <taxon>ecological metagenomes</taxon>
    </lineage>
</organism>